<comment type="caution">
    <text evidence="2">The sequence shown here is derived from an EMBL/GenBank/DDBJ whole genome shotgun (WGS) entry which is preliminary data.</text>
</comment>
<keyword evidence="3" id="KW-1185">Reference proteome</keyword>
<dbReference type="EMBL" id="BAABRN010000093">
    <property type="protein sequence ID" value="GAA5504172.1"/>
    <property type="molecule type" value="Genomic_DNA"/>
</dbReference>
<dbReference type="RefSeq" id="WP_353544137.1">
    <property type="nucleotide sequence ID" value="NZ_BAABRN010000093.1"/>
</dbReference>
<accession>A0ABP9VKI3</accession>
<dbReference type="Proteomes" id="UP001458946">
    <property type="component" value="Unassembled WGS sequence"/>
</dbReference>
<name>A0ABP9VKI3_9DEIO</name>
<evidence type="ECO:0000313" key="2">
    <source>
        <dbReference type="EMBL" id="GAA5504172.1"/>
    </source>
</evidence>
<feature type="domain" description="pPIWI-RE RNaseH" evidence="1">
    <location>
        <begin position="3"/>
        <end position="58"/>
    </location>
</feature>
<reference evidence="2 3" key="1">
    <citation type="submission" date="2024-02" db="EMBL/GenBank/DDBJ databases">
        <title>Deinococcus xinjiangensis NBRC 107630.</title>
        <authorList>
            <person name="Ichikawa N."/>
            <person name="Katano-Makiyama Y."/>
            <person name="Hidaka K."/>
        </authorList>
    </citation>
    <scope>NUCLEOTIDE SEQUENCE [LARGE SCALE GENOMIC DNA]</scope>
    <source>
        <strain evidence="2 3">NBRC 107630</strain>
    </source>
</reference>
<protein>
    <recommendedName>
        <fullName evidence="1">pPIWI-RE RNaseH domain-containing protein</fullName>
    </recommendedName>
</protein>
<dbReference type="Pfam" id="PF13032">
    <property type="entry name" value="RNaseH_pPIWI_RE"/>
    <property type="match status" value="1"/>
</dbReference>
<gene>
    <name evidence="2" type="ORF">Dxin01_03941</name>
</gene>
<sequence>MANPNAIDIIIIRPGTLQPEALAKFIEALRSGYARFGSWINAPSLLHFASMLKAYVPDYDLVDDDEEESADESSNMPLLPW</sequence>
<proteinExistence type="predicted"/>
<evidence type="ECO:0000259" key="1">
    <source>
        <dbReference type="Pfam" id="PF13032"/>
    </source>
</evidence>
<evidence type="ECO:0000313" key="3">
    <source>
        <dbReference type="Proteomes" id="UP001458946"/>
    </source>
</evidence>
<organism evidence="2 3">
    <name type="scientific">Deinococcus xinjiangensis</name>
    <dbReference type="NCBI Taxonomy" id="457454"/>
    <lineage>
        <taxon>Bacteria</taxon>
        <taxon>Thermotogati</taxon>
        <taxon>Deinococcota</taxon>
        <taxon>Deinococci</taxon>
        <taxon>Deinococcales</taxon>
        <taxon>Deinococcaceae</taxon>
        <taxon>Deinococcus</taxon>
    </lineage>
</organism>
<dbReference type="InterPro" id="IPR024996">
    <property type="entry name" value="RNaseH_pPIWI_RE"/>
</dbReference>